<keyword evidence="3" id="KW-1185">Reference proteome</keyword>
<dbReference type="EMBL" id="CP029193">
    <property type="protein sequence ID" value="QES27295.1"/>
    <property type="molecule type" value="Genomic_DNA"/>
</dbReference>
<dbReference type="RefSeq" id="WP_150168033.1">
    <property type="nucleotide sequence ID" value="NZ_CP029193.1"/>
</dbReference>
<evidence type="ECO:0000313" key="2">
    <source>
        <dbReference type="EMBL" id="QES27295.1"/>
    </source>
</evidence>
<feature type="region of interest" description="Disordered" evidence="1">
    <location>
        <begin position="271"/>
        <end position="304"/>
    </location>
</feature>
<gene>
    <name evidence="2" type="ORF">DEJ47_13245</name>
</gene>
<name>A0A5P2B9W6_STRVZ</name>
<accession>A0A5P2B9W6</accession>
<proteinExistence type="predicted"/>
<evidence type="ECO:0000256" key="1">
    <source>
        <dbReference type="SAM" id="MobiDB-lite"/>
    </source>
</evidence>
<dbReference type="Proteomes" id="UP000323046">
    <property type="component" value="Chromosome"/>
</dbReference>
<protein>
    <recommendedName>
        <fullName evidence="4">Relaxase/mobilization nuclease</fullName>
    </recommendedName>
</protein>
<sequence>MIIRIHERGIDPNDAVAEALGRPVSRQEGLTDHTVVAHWPGLDAYFLDDEERGWTSADWAQHLNIPSWQHRHAANEQGDRRAIWHATARLHPDDRDLTLPEWAEIAHRIARATGIHHPGDDHGCRWIAVQAQPGRLDLLANLIRADGAWTQQRPLFKTLTVESRRIEAELGLIAPRTGPDPQQAVQQTRFAGRSTLQADAIDVIAQLGGLLRQLADEHTGPLSTVRGLVEHTAQRLDRLPDAHGPGSAHQLELIARRLHGIQQDLTAMAGALPTNGRTSGTTPTPPANRVIGPPPAPGTSRHVR</sequence>
<dbReference type="OrthoDB" id="4269146at2"/>
<reference evidence="2 3" key="1">
    <citation type="submission" date="2018-05" db="EMBL/GenBank/DDBJ databases">
        <title>Streptomyces venezuelae.</title>
        <authorList>
            <person name="Kim W."/>
            <person name="Lee N."/>
            <person name="Cho B.-K."/>
        </authorList>
    </citation>
    <scope>NUCLEOTIDE SEQUENCE [LARGE SCALE GENOMIC DNA]</scope>
    <source>
        <strain evidence="2 3">ATCC 14583</strain>
    </source>
</reference>
<evidence type="ECO:0000313" key="3">
    <source>
        <dbReference type="Proteomes" id="UP000323046"/>
    </source>
</evidence>
<evidence type="ECO:0008006" key="4">
    <source>
        <dbReference type="Google" id="ProtNLM"/>
    </source>
</evidence>
<dbReference type="AlphaFoldDB" id="A0A5P2B9W6"/>
<organism evidence="2 3">
    <name type="scientific">Streptomyces venezuelae</name>
    <dbReference type="NCBI Taxonomy" id="54571"/>
    <lineage>
        <taxon>Bacteria</taxon>
        <taxon>Bacillati</taxon>
        <taxon>Actinomycetota</taxon>
        <taxon>Actinomycetes</taxon>
        <taxon>Kitasatosporales</taxon>
        <taxon>Streptomycetaceae</taxon>
        <taxon>Streptomyces</taxon>
    </lineage>
</organism>